<feature type="region of interest" description="Disordered" evidence="1">
    <location>
        <begin position="177"/>
        <end position="199"/>
    </location>
</feature>
<dbReference type="EMBL" id="WBKO01000001">
    <property type="protein sequence ID" value="MDV2481090.1"/>
    <property type="molecule type" value="Genomic_DNA"/>
</dbReference>
<reference evidence="2 3" key="1">
    <citation type="submission" date="2019-10" db="EMBL/GenBank/DDBJ databases">
        <title>Isolation and characterization of Methanoculleus sp. Wushi-C6 from a hot spring well.</title>
        <authorList>
            <person name="Chen S.-C."/>
            <person name="Lan Z.-H."/>
            <person name="You Y.-T."/>
            <person name="Lai M.-C."/>
        </authorList>
    </citation>
    <scope>NUCLEOTIDE SEQUENCE [LARGE SCALE GENOMIC DNA]</scope>
    <source>
        <strain evidence="2 3">Wushi-C6</strain>
    </source>
</reference>
<sequence>MDRRRTYLLFLLPVLLLTSAVSGAGISDPAGDFPDPDITGLSCEVRESVLYVRMDLAREPAGDYGGVVFVDADRDPATGYREGTGADYVYAFSVMPIIYTEPIISTTVNDDPVSGNTLSVSGNRIDVAVPLGSLGGSTDPDLFAVVYAGTGPGFAFDRAPDYGVMNAESGEVRVPYGGEPTSSRFRDPAGETPSGDVTDLEMNVHDGVLDILVTYAAAVGSDGSSLGGDLTGWILLDTDQNLATGFMNAGEAPPSFGVDYRLVYTAGTLLGTGASLEKAGPGLLEGGDAETTGVPLGLPYNDAMFLVAGNQTFLRIPLALLGPDDGRASIVLDSFPLDTMGTPGGPDQVPDTGAIDSATGAVLPLLAYTGQPVLVSDPAGDSAGFGYDGDEIASVEAGYAGSTLLVKVTYASLEPDDGAVTTVFLDTDQAADGLFESALVYSLYNGRLDAMFVGDTGGVFGARGVRHLVTVQGKSMYASVPPEVLNDDGSLNFYVETALVPSRAGIPLTDQLREWVASGYETRFGVGQVHISPDKFNRTVYDRAPDAGFISVEP</sequence>
<keyword evidence="3" id="KW-1185">Reference proteome</keyword>
<proteinExistence type="predicted"/>
<organism evidence="2 3">
    <name type="scientific">Methanoculleus caldifontis</name>
    <dbReference type="NCBI Taxonomy" id="2651577"/>
    <lineage>
        <taxon>Archaea</taxon>
        <taxon>Methanobacteriati</taxon>
        <taxon>Methanobacteriota</taxon>
        <taxon>Stenosarchaea group</taxon>
        <taxon>Methanomicrobia</taxon>
        <taxon>Methanomicrobiales</taxon>
        <taxon>Methanomicrobiaceae</taxon>
        <taxon>Methanoculleus</taxon>
    </lineage>
</organism>
<protein>
    <submittedName>
        <fullName evidence="2">Uncharacterized protein</fullName>
    </submittedName>
</protein>
<evidence type="ECO:0000256" key="1">
    <source>
        <dbReference type="SAM" id="MobiDB-lite"/>
    </source>
</evidence>
<comment type="caution">
    <text evidence="2">The sequence shown here is derived from an EMBL/GenBank/DDBJ whole genome shotgun (WGS) entry which is preliminary data.</text>
</comment>
<dbReference type="Proteomes" id="UP001281203">
    <property type="component" value="Unassembled WGS sequence"/>
</dbReference>
<evidence type="ECO:0000313" key="3">
    <source>
        <dbReference type="Proteomes" id="UP001281203"/>
    </source>
</evidence>
<name>A0ABU3WZ61_9EURY</name>
<evidence type="ECO:0000313" key="2">
    <source>
        <dbReference type="EMBL" id="MDV2481090.1"/>
    </source>
</evidence>
<accession>A0ABU3WZ61</accession>
<gene>
    <name evidence="2" type="ORF">F8E02_03505</name>
</gene>